<organism evidence="1 2">
    <name type="scientific">Danionella cerebrum</name>
    <dbReference type="NCBI Taxonomy" id="2873325"/>
    <lineage>
        <taxon>Eukaryota</taxon>
        <taxon>Metazoa</taxon>
        <taxon>Chordata</taxon>
        <taxon>Craniata</taxon>
        <taxon>Vertebrata</taxon>
        <taxon>Euteleostomi</taxon>
        <taxon>Actinopterygii</taxon>
        <taxon>Neopterygii</taxon>
        <taxon>Teleostei</taxon>
        <taxon>Ostariophysi</taxon>
        <taxon>Cypriniformes</taxon>
        <taxon>Danionidae</taxon>
        <taxon>Danioninae</taxon>
        <taxon>Danionella</taxon>
    </lineage>
</organism>
<sequence>MSELNEERGLERDERVLTQAFVGVVVDGEKPAVIVDTNCPVSWKGSGLIHFHLFSFV</sequence>
<protein>
    <submittedName>
        <fullName evidence="1">Uncharacterized protein</fullName>
    </submittedName>
</protein>
<dbReference type="OrthoDB" id="5572587at2759"/>
<comment type="caution">
    <text evidence="1">The sequence shown here is derived from an EMBL/GenBank/DDBJ whole genome shotgun (WGS) entry which is preliminary data.</text>
</comment>
<dbReference type="EMBL" id="SRMA01026961">
    <property type="protein sequence ID" value="TRY64982.1"/>
    <property type="molecule type" value="Genomic_DNA"/>
</dbReference>
<reference evidence="1 2" key="1">
    <citation type="journal article" date="2019" name="Sci. Data">
        <title>Hybrid genome assembly and annotation of Danionella translucida.</title>
        <authorList>
            <person name="Kadobianskyi M."/>
            <person name="Schulze L."/>
            <person name="Schuelke M."/>
            <person name="Judkewitz B."/>
        </authorList>
    </citation>
    <scope>NUCLEOTIDE SEQUENCE [LARGE SCALE GENOMIC DNA]</scope>
    <source>
        <strain evidence="1 2">Bolton</strain>
    </source>
</reference>
<dbReference type="AlphaFoldDB" id="A0A553NHR2"/>
<proteinExistence type="predicted"/>
<gene>
    <name evidence="1" type="ORF">DNTS_024650</name>
</gene>
<name>A0A553NHR2_9TELE</name>
<keyword evidence="2" id="KW-1185">Reference proteome</keyword>
<evidence type="ECO:0000313" key="2">
    <source>
        <dbReference type="Proteomes" id="UP000316079"/>
    </source>
</evidence>
<evidence type="ECO:0000313" key="1">
    <source>
        <dbReference type="EMBL" id="TRY64982.1"/>
    </source>
</evidence>
<accession>A0A553NHR2</accession>
<dbReference type="Proteomes" id="UP000316079">
    <property type="component" value="Unassembled WGS sequence"/>
</dbReference>